<dbReference type="Gene3D" id="1.10.10.10">
    <property type="entry name" value="Winged helix-like DNA-binding domain superfamily/Winged helix DNA-binding domain"/>
    <property type="match status" value="1"/>
</dbReference>
<proteinExistence type="inferred from homology"/>
<dbReference type="InterPro" id="IPR036390">
    <property type="entry name" value="WH_DNA-bd_sf"/>
</dbReference>
<gene>
    <name evidence="6" type="ORF">BKK80_16050</name>
</gene>
<dbReference type="RefSeq" id="WP_071014478.1">
    <property type="nucleotide sequence ID" value="NZ_CP017754.1"/>
</dbReference>
<sequence>MKHHHLRALVAIADEGSINAAARALCVSQPAITKAMRELEADAGVALLARNSWGVTLTAEGQRLLARARLIVSELERAEQDLAGLRGAREGRLQIGVTPLAGLAVMPQAFTRFRRAMPEVAVDFLEFDHARLLENLRNGRLDFALAAFQATPDEAFVTCTELFVFPTTFAIRRTSPLAGCTSLAALQDAEWLHADAGDDYPRYLADLFARHGLAPPRRVTRCTSNLLFSTLLLETDAVVPLSRATLQASVTSARLQALALPENPPDLHLALLVREGAIPTGPADYFLHCIRASAAQGAEAS</sequence>
<dbReference type="PROSITE" id="PS50931">
    <property type="entry name" value="HTH_LYSR"/>
    <property type="match status" value="1"/>
</dbReference>
<feature type="domain" description="HTH lysR-type" evidence="5">
    <location>
        <begin position="1"/>
        <end position="58"/>
    </location>
</feature>
<dbReference type="InterPro" id="IPR005119">
    <property type="entry name" value="LysR_subst-bd"/>
</dbReference>
<dbReference type="SUPFAM" id="SSF46785">
    <property type="entry name" value="Winged helix' DNA-binding domain"/>
    <property type="match status" value="1"/>
</dbReference>
<dbReference type="Proteomes" id="UP000177515">
    <property type="component" value="Chromosome 1"/>
</dbReference>
<dbReference type="InterPro" id="IPR000847">
    <property type="entry name" value="LysR_HTH_N"/>
</dbReference>
<reference evidence="6 7" key="1">
    <citation type="submission" date="2016-10" db="EMBL/GenBank/DDBJ databases">
        <title>Complete genome sequences of three Cupriavidus strains isolated from various Malaysian environments.</title>
        <authorList>
            <person name="Abdullah A.A.-A."/>
            <person name="Shafie N.A.H."/>
            <person name="Lau N.S."/>
        </authorList>
    </citation>
    <scope>NUCLEOTIDE SEQUENCE [LARGE SCALE GENOMIC DNA]</scope>
    <source>
        <strain evidence="6 7">USMAA1020</strain>
    </source>
</reference>
<evidence type="ECO:0000256" key="3">
    <source>
        <dbReference type="ARBA" id="ARBA00023125"/>
    </source>
</evidence>
<dbReference type="Gene3D" id="3.40.190.10">
    <property type="entry name" value="Periplasmic binding protein-like II"/>
    <property type="match status" value="2"/>
</dbReference>
<keyword evidence="4" id="KW-0804">Transcription</keyword>
<organism evidence="6 7">
    <name type="scientific">Cupriavidus malaysiensis</name>
    <dbReference type="NCBI Taxonomy" id="367825"/>
    <lineage>
        <taxon>Bacteria</taxon>
        <taxon>Pseudomonadati</taxon>
        <taxon>Pseudomonadota</taxon>
        <taxon>Betaproteobacteria</taxon>
        <taxon>Burkholderiales</taxon>
        <taxon>Burkholderiaceae</taxon>
        <taxon>Cupriavidus</taxon>
    </lineage>
</organism>
<protein>
    <recommendedName>
        <fullName evidence="5">HTH lysR-type domain-containing protein</fullName>
    </recommendedName>
</protein>
<evidence type="ECO:0000313" key="6">
    <source>
        <dbReference type="EMBL" id="AOZ07161.1"/>
    </source>
</evidence>
<evidence type="ECO:0000313" key="7">
    <source>
        <dbReference type="Proteomes" id="UP000177515"/>
    </source>
</evidence>
<comment type="similarity">
    <text evidence="1">Belongs to the LysR transcriptional regulatory family.</text>
</comment>
<dbReference type="PRINTS" id="PR00039">
    <property type="entry name" value="HTHLYSR"/>
</dbReference>
<dbReference type="SUPFAM" id="SSF53850">
    <property type="entry name" value="Periplasmic binding protein-like II"/>
    <property type="match status" value="1"/>
</dbReference>
<evidence type="ECO:0000256" key="1">
    <source>
        <dbReference type="ARBA" id="ARBA00009437"/>
    </source>
</evidence>
<evidence type="ECO:0000256" key="2">
    <source>
        <dbReference type="ARBA" id="ARBA00023015"/>
    </source>
</evidence>
<dbReference type="Pfam" id="PF03466">
    <property type="entry name" value="LysR_substrate"/>
    <property type="match status" value="1"/>
</dbReference>
<evidence type="ECO:0000256" key="4">
    <source>
        <dbReference type="ARBA" id="ARBA00023163"/>
    </source>
</evidence>
<dbReference type="Pfam" id="PF00126">
    <property type="entry name" value="HTH_1"/>
    <property type="match status" value="1"/>
</dbReference>
<keyword evidence="2" id="KW-0805">Transcription regulation</keyword>
<name>A0ABM6F6Q4_9BURK</name>
<dbReference type="InterPro" id="IPR050950">
    <property type="entry name" value="HTH-type_LysR_regulators"/>
</dbReference>
<dbReference type="InterPro" id="IPR036388">
    <property type="entry name" value="WH-like_DNA-bd_sf"/>
</dbReference>
<dbReference type="EMBL" id="CP017754">
    <property type="protein sequence ID" value="AOZ07161.1"/>
    <property type="molecule type" value="Genomic_DNA"/>
</dbReference>
<dbReference type="PANTHER" id="PTHR30419">
    <property type="entry name" value="HTH-TYPE TRANSCRIPTIONAL REGULATOR YBHD"/>
    <property type="match status" value="1"/>
</dbReference>
<keyword evidence="3" id="KW-0238">DNA-binding</keyword>
<evidence type="ECO:0000259" key="5">
    <source>
        <dbReference type="PROSITE" id="PS50931"/>
    </source>
</evidence>
<accession>A0ABM6F6Q4</accession>
<dbReference type="PANTHER" id="PTHR30419:SF30">
    <property type="entry name" value="LYSR FAMILY TRANSCRIPTIONAL REGULATOR"/>
    <property type="match status" value="1"/>
</dbReference>
<keyword evidence="7" id="KW-1185">Reference proteome</keyword>